<comment type="cofactor">
    <cofactor evidence="2">
        <name>Mg(2+)</name>
        <dbReference type="ChEBI" id="CHEBI:18420"/>
    </cofactor>
</comment>
<dbReference type="SUPFAM" id="SSF51717">
    <property type="entry name" value="Dihydropteroate synthetase-like"/>
    <property type="match status" value="1"/>
</dbReference>
<evidence type="ECO:0000313" key="10">
    <source>
        <dbReference type="EMBL" id="MBW3364264.1"/>
    </source>
</evidence>
<organism evidence="10 11">
    <name type="scientific">Pontibacter populi</name>
    <dbReference type="NCBI Taxonomy" id="890055"/>
    <lineage>
        <taxon>Bacteria</taxon>
        <taxon>Pseudomonadati</taxon>
        <taxon>Bacteroidota</taxon>
        <taxon>Cytophagia</taxon>
        <taxon>Cytophagales</taxon>
        <taxon>Hymenobacteraceae</taxon>
        <taxon>Pontibacter</taxon>
    </lineage>
</organism>
<dbReference type="Pfam" id="PF00809">
    <property type="entry name" value="Pterin_bind"/>
    <property type="match status" value="1"/>
</dbReference>
<keyword evidence="8" id="KW-0289">Folate biosynthesis</keyword>
<dbReference type="PANTHER" id="PTHR20941:SF1">
    <property type="entry name" value="FOLIC ACID SYNTHESIS PROTEIN FOL1"/>
    <property type="match status" value="1"/>
</dbReference>
<comment type="caution">
    <text evidence="10">The sequence shown here is derived from an EMBL/GenBank/DDBJ whole genome shotgun (WGS) entry which is preliminary data.</text>
</comment>
<evidence type="ECO:0000256" key="5">
    <source>
        <dbReference type="ARBA" id="ARBA00022679"/>
    </source>
</evidence>
<dbReference type="EC" id="2.5.1.15" evidence="4"/>
<proteinExistence type="predicted"/>
<keyword evidence="6" id="KW-0479">Metal-binding</keyword>
<dbReference type="PROSITE" id="PS50972">
    <property type="entry name" value="PTERIN_BINDING"/>
    <property type="match status" value="1"/>
</dbReference>
<reference evidence="10 11" key="1">
    <citation type="submission" date="2021-07" db="EMBL/GenBank/DDBJ databases">
        <authorList>
            <person name="Kim M.K."/>
        </authorList>
    </citation>
    <scope>NUCLEOTIDE SEQUENCE [LARGE SCALE GENOMIC DNA]</scope>
    <source>
        <strain evidence="10 11">HLY7-15</strain>
    </source>
</reference>
<dbReference type="InterPro" id="IPR011005">
    <property type="entry name" value="Dihydropteroate_synth-like_sf"/>
</dbReference>
<evidence type="ECO:0000313" key="11">
    <source>
        <dbReference type="Proteomes" id="UP000774935"/>
    </source>
</evidence>
<keyword evidence="11" id="KW-1185">Reference proteome</keyword>
<dbReference type="PANTHER" id="PTHR20941">
    <property type="entry name" value="FOLATE SYNTHESIS PROTEINS"/>
    <property type="match status" value="1"/>
</dbReference>
<dbReference type="InterPro" id="IPR006390">
    <property type="entry name" value="DHP_synth_dom"/>
</dbReference>
<dbReference type="Gene3D" id="3.20.20.20">
    <property type="entry name" value="Dihydropteroate synthase-like"/>
    <property type="match status" value="1"/>
</dbReference>
<evidence type="ECO:0000256" key="1">
    <source>
        <dbReference type="ARBA" id="ARBA00000012"/>
    </source>
</evidence>
<dbReference type="CDD" id="cd00739">
    <property type="entry name" value="DHPS"/>
    <property type="match status" value="1"/>
</dbReference>
<evidence type="ECO:0000256" key="2">
    <source>
        <dbReference type="ARBA" id="ARBA00001946"/>
    </source>
</evidence>
<accession>A0ABS6X8E4</accession>
<comment type="pathway">
    <text evidence="3">Cofactor biosynthesis; tetrahydrofolate biosynthesis; 7,8-dihydrofolate from 2-amino-4-hydroxy-6-hydroxymethyl-7,8-dihydropteridine diphosphate and 4-aminobenzoate: step 1/2.</text>
</comment>
<dbReference type="PROSITE" id="PS00793">
    <property type="entry name" value="DHPS_2"/>
    <property type="match status" value="1"/>
</dbReference>
<sequence>MPTLDSKDTLFKKKSTLNCRGKLLSLDTPLVMGILNLTPDSFYPGSRLNSAEEAVERARIMLSEGADILDIGGYSTRPGAADISSQEEQDRLIPAIEAIVKEFPDVVLSVDTFRADVAEATINAGAAIVNDVAGGTLDDNMFETVARLQVPYILMHMRGTPKTMQTLANYSNVTIEVLDELQLQVAKLTKLGVNDIILDPGFGFAKTTEHNFELLNRLEDFRILGLPVLAGMSRKSMVYKTLGIHQTDALTGTIVVNTIALMKGAAILRVHDVKETKQAVELYKKTIL</sequence>
<keyword evidence="5 10" id="KW-0808">Transferase</keyword>
<protein>
    <recommendedName>
        <fullName evidence="4">dihydropteroate synthase</fullName>
        <ecNumber evidence="4">2.5.1.15</ecNumber>
    </recommendedName>
</protein>
<evidence type="ECO:0000256" key="3">
    <source>
        <dbReference type="ARBA" id="ARBA00004763"/>
    </source>
</evidence>
<dbReference type="RefSeq" id="WP_199108782.1">
    <property type="nucleotide sequence ID" value="NZ_JAHWXQ010000001.1"/>
</dbReference>
<keyword evidence="7" id="KW-0460">Magnesium</keyword>
<evidence type="ECO:0000256" key="8">
    <source>
        <dbReference type="ARBA" id="ARBA00022909"/>
    </source>
</evidence>
<dbReference type="Proteomes" id="UP000774935">
    <property type="component" value="Unassembled WGS sequence"/>
</dbReference>
<dbReference type="InterPro" id="IPR000489">
    <property type="entry name" value="Pterin-binding_dom"/>
</dbReference>
<dbReference type="NCBIfam" id="TIGR01496">
    <property type="entry name" value="DHPS"/>
    <property type="match status" value="1"/>
</dbReference>
<feature type="domain" description="Pterin-binding" evidence="9">
    <location>
        <begin position="29"/>
        <end position="281"/>
    </location>
</feature>
<comment type="catalytic activity">
    <reaction evidence="1">
        <text>(7,8-dihydropterin-6-yl)methyl diphosphate + 4-aminobenzoate = 7,8-dihydropteroate + diphosphate</text>
        <dbReference type="Rhea" id="RHEA:19949"/>
        <dbReference type="ChEBI" id="CHEBI:17836"/>
        <dbReference type="ChEBI" id="CHEBI:17839"/>
        <dbReference type="ChEBI" id="CHEBI:33019"/>
        <dbReference type="ChEBI" id="CHEBI:72950"/>
        <dbReference type="EC" id="2.5.1.15"/>
    </reaction>
</comment>
<evidence type="ECO:0000259" key="9">
    <source>
        <dbReference type="PROSITE" id="PS50972"/>
    </source>
</evidence>
<gene>
    <name evidence="10" type="primary">folP</name>
    <name evidence="10" type="ORF">KYK27_04375</name>
</gene>
<dbReference type="GO" id="GO:0004156">
    <property type="term" value="F:dihydropteroate synthase activity"/>
    <property type="evidence" value="ECO:0007669"/>
    <property type="project" value="UniProtKB-EC"/>
</dbReference>
<name>A0ABS6X8E4_9BACT</name>
<evidence type="ECO:0000256" key="7">
    <source>
        <dbReference type="ARBA" id="ARBA00022842"/>
    </source>
</evidence>
<dbReference type="EMBL" id="JAHWXQ010000001">
    <property type="protein sequence ID" value="MBW3364264.1"/>
    <property type="molecule type" value="Genomic_DNA"/>
</dbReference>
<dbReference type="InterPro" id="IPR045031">
    <property type="entry name" value="DHP_synth-like"/>
</dbReference>
<evidence type="ECO:0000256" key="6">
    <source>
        <dbReference type="ARBA" id="ARBA00022723"/>
    </source>
</evidence>
<evidence type="ECO:0000256" key="4">
    <source>
        <dbReference type="ARBA" id="ARBA00012458"/>
    </source>
</evidence>